<protein>
    <recommendedName>
        <fullName evidence="7">2-C-methyl-D-erythritol 4-phosphate cytidylyltransferase</fullName>
        <ecNumber evidence="7">2.7.7.60</ecNumber>
    </recommendedName>
    <alternativeName>
        <fullName evidence="7">4-diphosphocytidyl-2C-methyl-D-erythritol synthase</fullName>
    </alternativeName>
    <alternativeName>
        <fullName evidence="7">MEP cytidylyltransferase</fullName>
        <shortName evidence="7">MCT</shortName>
    </alternativeName>
</protein>
<dbReference type="EC" id="2.7.7.60" evidence="7"/>
<comment type="similarity">
    <text evidence="3 7">Belongs to the IspD/TarI cytidylyltransferase family. IspD subfamily.</text>
</comment>
<evidence type="ECO:0000256" key="5">
    <source>
        <dbReference type="ARBA" id="ARBA00022695"/>
    </source>
</evidence>
<evidence type="ECO:0000313" key="9">
    <source>
        <dbReference type="Proteomes" id="UP000033166"/>
    </source>
</evidence>
<keyword evidence="5 7" id="KW-0548">Nucleotidyltransferase</keyword>
<proteinExistence type="inferred from homology"/>
<comment type="catalytic activity">
    <reaction evidence="1 7">
        <text>2-C-methyl-D-erythritol 4-phosphate + CTP + H(+) = 4-CDP-2-C-methyl-D-erythritol + diphosphate</text>
        <dbReference type="Rhea" id="RHEA:13429"/>
        <dbReference type="ChEBI" id="CHEBI:15378"/>
        <dbReference type="ChEBI" id="CHEBI:33019"/>
        <dbReference type="ChEBI" id="CHEBI:37563"/>
        <dbReference type="ChEBI" id="CHEBI:57823"/>
        <dbReference type="ChEBI" id="CHEBI:58262"/>
        <dbReference type="EC" id="2.7.7.60"/>
    </reaction>
</comment>
<dbReference type="HOGENOM" id="CLU_061281_2_2_9"/>
<organism evidence="8 9">
    <name type="scientific">Pseudolactococcus piscium MKFS47</name>
    <dbReference type="NCBI Taxonomy" id="297352"/>
    <lineage>
        <taxon>Bacteria</taxon>
        <taxon>Bacillati</taxon>
        <taxon>Bacillota</taxon>
        <taxon>Bacilli</taxon>
        <taxon>Lactobacillales</taxon>
        <taxon>Streptococcaceae</taxon>
        <taxon>Pseudolactococcus</taxon>
    </lineage>
</organism>
<dbReference type="InterPro" id="IPR050088">
    <property type="entry name" value="IspD/TarI_cytidylyltransf_bact"/>
</dbReference>
<dbReference type="PROSITE" id="PS01295">
    <property type="entry name" value="ISPD"/>
    <property type="match status" value="1"/>
</dbReference>
<keyword evidence="4 7" id="KW-0808">Transferase</keyword>
<dbReference type="KEGG" id="lpk:LACPI_1860"/>
<dbReference type="CDD" id="cd02516">
    <property type="entry name" value="CDP-ME_synthetase"/>
    <property type="match status" value="1"/>
</dbReference>
<evidence type="ECO:0000256" key="1">
    <source>
        <dbReference type="ARBA" id="ARBA00001282"/>
    </source>
</evidence>
<feature type="site" description="Positions MEP for the nucleophilic attack" evidence="7">
    <location>
        <position position="205"/>
    </location>
</feature>
<dbReference type="PANTHER" id="PTHR32125:SF4">
    <property type="entry name" value="2-C-METHYL-D-ERYTHRITOL 4-PHOSPHATE CYTIDYLYLTRANSFERASE, CHLOROPLASTIC"/>
    <property type="match status" value="1"/>
</dbReference>
<evidence type="ECO:0000313" key="8">
    <source>
        <dbReference type="EMBL" id="CEN29060.1"/>
    </source>
</evidence>
<accession>A0A0D6E002</accession>
<keyword evidence="6 7" id="KW-0414">Isoprene biosynthesis</keyword>
<feature type="site" description="Transition state stabilizer" evidence="7">
    <location>
        <position position="20"/>
    </location>
</feature>
<dbReference type="FunFam" id="3.90.550.10:FF:000003">
    <property type="entry name" value="2-C-methyl-D-erythritol 4-phosphate cytidylyltransferase"/>
    <property type="match status" value="1"/>
</dbReference>
<gene>
    <name evidence="7 8" type="primary">ispD</name>
    <name evidence="8" type="ORF">LACPI_1860</name>
</gene>
<dbReference type="UniPathway" id="UPA00056">
    <property type="reaction ID" value="UER00093"/>
</dbReference>
<dbReference type="InterPro" id="IPR018294">
    <property type="entry name" value="ISPD_synthase_CS"/>
</dbReference>
<dbReference type="HAMAP" id="MF_00108">
    <property type="entry name" value="IspD"/>
    <property type="match status" value="1"/>
</dbReference>
<dbReference type="Pfam" id="PF01128">
    <property type="entry name" value="IspD"/>
    <property type="match status" value="1"/>
</dbReference>
<dbReference type="GO" id="GO:0019288">
    <property type="term" value="P:isopentenyl diphosphate biosynthetic process, methylerythritol 4-phosphate pathway"/>
    <property type="evidence" value="ECO:0007669"/>
    <property type="project" value="UniProtKB-UniRule"/>
</dbReference>
<dbReference type="SUPFAM" id="SSF53448">
    <property type="entry name" value="Nucleotide-diphospho-sugar transferases"/>
    <property type="match status" value="1"/>
</dbReference>
<dbReference type="Gene3D" id="3.90.550.10">
    <property type="entry name" value="Spore Coat Polysaccharide Biosynthesis Protein SpsA, Chain A"/>
    <property type="match status" value="1"/>
</dbReference>
<dbReference type="NCBIfam" id="TIGR00453">
    <property type="entry name" value="ispD"/>
    <property type="match status" value="1"/>
</dbReference>
<feature type="site" description="Positions MEP for the nucleophilic attack" evidence="7">
    <location>
        <position position="148"/>
    </location>
</feature>
<dbReference type="InterPro" id="IPR029044">
    <property type="entry name" value="Nucleotide-diphossugar_trans"/>
</dbReference>
<dbReference type="AlphaFoldDB" id="A0A0D6E002"/>
<evidence type="ECO:0000256" key="7">
    <source>
        <dbReference type="HAMAP-Rule" id="MF_00108"/>
    </source>
</evidence>
<dbReference type="RefSeq" id="WP_047916076.1">
    <property type="nucleotide sequence ID" value="NZ_LN774769.1"/>
</dbReference>
<feature type="site" description="Transition state stabilizer" evidence="7">
    <location>
        <position position="27"/>
    </location>
</feature>
<evidence type="ECO:0000256" key="3">
    <source>
        <dbReference type="ARBA" id="ARBA00009789"/>
    </source>
</evidence>
<comment type="function">
    <text evidence="7">Catalyzes the formation of 4-diphosphocytidyl-2-C-methyl-D-erythritol from CTP and 2-C-methyl-D-erythritol 4-phosphate (MEP).</text>
</comment>
<dbReference type="Proteomes" id="UP000033166">
    <property type="component" value="Chromosome I"/>
</dbReference>
<evidence type="ECO:0000256" key="6">
    <source>
        <dbReference type="ARBA" id="ARBA00023229"/>
    </source>
</evidence>
<dbReference type="InterPro" id="IPR034683">
    <property type="entry name" value="IspD/TarI"/>
</dbReference>
<evidence type="ECO:0000256" key="4">
    <source>
        <dbReference type="ARBA" id="ARBA00022679"/>
    </source>
</evidence>
<dbReference type="PANTHER" id="PTHR32125">
    <property type="entry name" value="2-C-METHYL-D-ERYTHRITOL 4-PHOSPHATE CYTIDYLYLTRANSFERASE, CHLOROPLASTIC"/>
    <property type="match status" value="1"/>
</dbReference>
<sequence length="225" mass="24490">MTVVAKPYSAIILAAGSGTRMAADRNKIFLKLADQAIFTYSLNLFLSDSDCKSVILVGKAEEKQYFSSYLTDRVTFVVGGDERQDSVRHALSHVASSHVMIHDGARPFVTLSDLIYLKVHTNAILAVPVKDTIKEVCDANQIKATIPRQALWSAQTPQFFDTSLIKTVHQAAHDAGFLGTDDASLVEQFSTVPVTVVSGSYENIKITTPEDLIFGHAILASRSTS</sequence>
<dbReference type="STRING" id="1364.LP2241_50216"/>
<dbReference type="GO" id="GO:0050518">
    <property type="term" value="F:2-C-methyl-D-erythritol 4-phosphate cytidylyltransferase activity"/>
    <property type="evidence" value="ECO:0007669"/>
    <property type="project" value="UniProtKB-UniRule"/>
</dbReference>
<dbReference type="EMBL" id="LN774769">
    <property type="protein sequence ID" value="CEN29060.1"/>
    <property type="molecule type" value="Genomic_DNA"/>
</dbReference>
<dbReference type="InterPro" id="IPR001228">
    <property type="entry name" value="IspD"/>
</dbReference>
<reference evidence="9" key="1">
    <citation type="submission" date="2015-01" db="EMBL/GenBank/DDBJ databases">
        <authorList>
            <person name="Andreevskaya M."/>
        </authorList>
    </citation>
    <scope>NUCLEOTIDE SEQUENCE [LARGE SCALE GENOMIC DNA]</scope>
    <source>
        <strain evidence="9">MKFS47</strain>
    </source>
</reference>
<name>A0A0D6E002_9LACT</name>
<evidence type="ECO:0000256" key="2">
    <source>
        <dbReference type="ARBA" id="ARBA00004787"/>
    </source>
</evidence>
<comment type="pathway">
    <text evidence="2 7">Isoprenoid biosynthesis; isopentenyl diphosphate biosynthesis via DXP pathway; isopentenyl diphosphate from 1-deoxy-D-xylulose 5-phosphate: step 2/6.</text>
</comment>